<dbReference type="PROSITE" id="PS00122">
    <property type="entry name" value="CARBOXYLESTERASE_B_1"/>
    <property type="match status" value="1"/>
</dbReference>
<dbReference type="InterPro" id="IPR029058">
    <property type="entry name" value="AB_hydrolase_fold"/>
</dbReference>
<feature type="domain" description="Carboxylesterase type B" evidence="4">
    <location>
        <begin position="31"/>
        <end position="496"/>
    </location>
</feature>
<comment type="similarity">
    <text evidence="1 3">Belongs to the type-B carboxylesterase/lipase family.</text>
</comment>
<evidence type="ECO:0000259" key="4">
    <source>
        <dbReference type="Pfam" id="PF00135"/>
    </source>
</evidence>
<evidence type="ECO:0000313" key="5">
    <source>
        <dbReference type="EMBL" id="GAA0880695.1"/>
    </source>
</evidence>
<dbReference type="InterPro" id="IPR002018">
    <property type="entry name" value="CarbesteraseB"/>
</dbReference>
<dbReference type="Gene3D" id="3.40.50.1820">
    <property type="entry name" value="alpha/beta hydrolase"/>
    <property type="match status" value="1"/>
</dbReference>
<dbReference type="SUPFAM" id="SSF53474">
    <property type="entry name" value="alpha/beta-Hydrolases"/>
    <property type="match status" value="1"/>
</dbReference>
<sequence>MKNAMLLLIVSAGLLFFSCESKVDNLLISVESVPIEGGLISGKTDSSGQVKIFKGIPFAAPPVGDLRWKAPQSVLPWKGIKACVDNPPAPMQNPPVPFFAWSEEFLIPKEPISEDCLYLNIWTAPEKSGEKRPVMVWIYGGGFNSGGNSVPLYDGEDLAKEGIVVVNLNYRVGMLGFFAHPELSSESPDQTSGNYGILDQIAALEWVKKNISAFGGDPDNVTIAGQSAGAFSVNALVVSPKAKGLFHKAIAQSGGMFNRGTGLVSGLAGAEESGKKLLDTLGISSIAALREIAADSILKIRGRFSVVIDGKVVPGVKQSFEEGTFSDVPLLTGWNADDRVSGNLPVTPQEFKANAKKQYGGRAGEYLELFPADSPEILAETQNMMGGLFFGMQNYTWAKMQSEKGQKDAYMYYFTRIPPGEPSFGAFHSAEFSYALHTLRNWNKPFEPTDYDLEKTMSGYWLNFVKTGNPNGEGLPEWPVFDPENPMVNELGAEVKTRALPFWPQMKFMESLNR</sequence>
<gene>
    <name evidence="5" type="ORF">GCM10009119_36650</name>
</gene>
<dbReference type="InterPro" id="IPR019826">
    <property type="entry name" value="Carboxylesterase_B_AS"/>
</dbReference>
<evidence type="ECO:0000256" key="1">
    <source>
        <dbReference type="ARBA" id="ARBA00005964"/>
    </source>
</evidence>
<dbReference type="Proteomes" id="UP001500469">
    <property type="component" value="Unassembled WGS sequence"/>
</dbReference>
<dbReference type="PANTHER" id="PTHR11559">
    <property type="entry name" value="CARBOXYLESTERASE"/>
    <property type="match status" value="1"/>
</dbReference>
<proteinExistence type="inferred from homology"/>
<dbReference type="EC" id="3.1.1.-" evidence="3"/>
<dbReference type="RefSeq" id="WP_343854198.1">
    <property type="nucleotide sequence ID" value="NZ_BAAAFI010000046.1"/>
</dbReference>
<keyword evidence="2 3" id="KW-0378">Hydrolase</keyword>
<dbReference type="InterPro" id="IPR050309">
    <property type="entry name" value="Type-B_Carboxylest/Lipase"/>
</dbReference>
<evidence type="ECO:0000256" key="3">
    <source>
        <dbReference type="RuleBase" id="RU361235"/>
    </source>
</evidence>
<protein>
    <recommendedName>
        <fullName evidence="3">Carboxylic ester hydrolase</fullName>
        <ecNumber evidence="3">3.1.1.-</ecNumber>
    </recommendedName>
</protein>
<dbReference type="EMBL" id="BAAAFI010000046">
    <property type="protein sequence ID" value="GAA0880695.1"/>
    <property type="molecule type" value="Genomic_DNA"/>
</dbReference>
<organism evidence="5 6">
    <name type="scientific">Algoriphagus jejuensis</name>
    <dbReference type="NCBI Taxonomy" id="419934"/>
    <lineage>
        <taxon>Bacteria</taxon>
        <taxon>Pseudomonadati</taxon>
        <taxon>Bacteroidota</taxon>
        <taxon>Cytophagia</taxon>
        <taxon>Cytophagales</taxon>
        <taxon>Cyclobacteriaceae</taxon>
        <taxon>Algoriphagus</taxon>
    </lineage>
</organism>
<comment type="caution">
    <text evidence="5">The sequence shown here is derived from an EMBL/GenBank/DDBJ whole genome shotgun (WGS) entry which is preliminary data.</text>
</comment>
<keyword evidence="6" id="KW-1185">Reference proteome</keyword>
<reference evidence="6" key="1">
    <citation type="journal article" date="2019" name="Int. J. Syst. Evol. Microbiol.">
        <title>The Global Catalogue of Microorganisms (GCM) 10K type strain sequencing project: providing services to taxonomists for standard genome sequencing and annotation.</title>
        <authorList>
            <consortium name="The Broad Institute Genomics Platform"/>
            <consortium name="The Broad Institute Genome Sequencing Center for Infectious Disease"/>
            <person name="Wu L."/>
            <person name="Ma J."/>
        </authorList>
    </citation>
    <scope>NUCLEOTIDE SEQUENCE [LARGE SCALE GENOMIC DNA]</scope>
    <source>
        <strain evidence="6">JCM 16112</strain>
    </source>
</reference>
<dbReference type="Pfam" id="PF00135">
    <property type="entry name" value="COesterase"/>
    <property type="match status" value="1"/>
</dbReference>
<name>A0ABP3YJX0_9BACT</name>
<evidence type="ECO:0000256" key="2">
    <source>
        <dbReference type="ARBA" id="ARBA00022801"/>
    </source>
</evidence>
<evidence type="ECO:0000313" key="6">
    <source>
        <dbReference type="Proteomes" id="UP001500469"/>
    </source>
</evidence>
<accession>A0ABP3YJX0</accession>
<dbReference type="PROSITE" id="PS51257">
    <property type="entry name" value="PROKAR_LIPOPROTEIN"/>
    <property type="match status" value="1"/>
</dbReference>